<dbReference type="GO" id="GO:0003700">
    <property type="term" value="F:DNA-binding transcription factor activity"/>
    <property type="evidence" value="ECO:0007669"/>
    <property type="project" value="TreeGrafter"/>
</dbReference>
<dbReference type="SUPFAM" id="SSF46689">
    <property type="entry name" value="Homeodomain-like"/>
    <property type="match status" value="1"/>
</dbReference>
<dbReference type="InterPro" id="IPR023772">
    <property type="entry name" value="DNA-bd_HTH_TetR-type_CS"/>
</dbReference>
<dbReference type="InterPro" id="IPR009057">
    <property type="entry name" value="Homeodomain-like_sf"/>
</dbReference>
<feature type="domain" description="HTH tetR-type" evidence="5">
    <location>
        <begin position="8"/>
        <end position="68"/>
    </location>
</feature>
<keyword evidence="1" id="KW-0805">Transcription regulation</keyword>
<evidence type="ECO:0000256" key="1">
    <source>
        <dbReference type="ARBA" id="ARBA00023015"/>
    </source>
</evidence>
<protein>
    <submittedName>
        <fullName evidence="6">TetR family transcriptional regulator</fullName>
    </submittedName>
</protein>
<evidence type="ECO:0000256" key="4">
    <source>
        <dbReference type="PROSITE-ProRule" id="PRU00335"/>
    </source>
</evidence>
<keyword evidence="2 4" id="KW-0238">DNA-binding</keyword>
<evidence type="ECO:0000313" key="6">
    <source>
        <dbReference type="EMBL" id="BDG59010.1"/>
    </source>
</evidence>
<dbReference type="SUPFAM" id="SSF48498">
    <property type="entry name" value="Tetracyclin repressor-like, C-terminal domain"/>
    <property type="match status" value="1"/>
</dbReference>
<dbReference type="PANTHER" id="PTHR30055">
    <property type="entry name" value="HTH-TYPE TRANSCRIPTIONAL REGULATOR RUTR"/>
    <property type="match status" value="1"/>
</dbReference>
<dbReference type="PANTHER" id="PTHR30055:SF234">
    <property type="entry name" value="HTH-TYPE TRANSCRIPTIONAL REGULATOR BETI"/>
    <property type="match status" value="1"/>
</dbReference>
<dbReference type="PROSITE" id="PS50977">
    <property type="entry name" value="HTH_TETR_2"/>
    <property type="match status" value="1"/>
</dbReference>
<dbReference type="AlphaFoldDB" id="A0AA35CHE7"/>
<dbReference type="InterPro" id="IPR036271">
    <property type="entry name" value="Tet_transcr_reg_TetR-rel_C_sf"/>
</dbReference>
<organism evidence="6 7">
    <name type="scientific">Caldinitratiruptor microaerophilus</name>
    <dbReference type="NCBI Taxonomy" id="671077"/>
    <lineage>
        <taxon>Bacteria</taxon>
        <taxon>Bacillati</taxon>
        <taxon>Bacillota</taxon>
        <taxon>Clostridia</taxon>
        <taxon>Eubacteriales</taxon>
        <taxon>Symbiobacteriaceae</taxon>
        <taxon>Caldinitratiruptor</taxon>
    </lineage>
</organism>
<dbReference type="InterPro" id="IPR050109">
    <property type="entry name" value="HTH-type_TetR-like_transc_reg"/>
</dbReference>
<gene>
    <name evidence="6" type="ORF">caldi_01000</name>
</gene>
<reference evidence="6" key="1">
    <citation type="submission" date="2022-03" db="EMBL/GenBank/DDBJ databases">
        <title>Complete genome sequence of Caldinitratiruptor microaerophilus.</title>
        <authorList>
            <person name="Mukaiyama R."/>
            <person name="Nishiyama T."/>
            <person name="Ueda K."/>
        </authorList>
    </citation>
    <scope>NUCLEOTIDE SEQUENCE</scope>
    <source>
        <strain evidence="6">JCM 16183</strain>
    </source>
</reference>
<dbReference type="Gene3D" id="1.10.10.60">
    <property type="entry name" value="Homeodomain-like"/>
    <property type="match status" value="1"/>
</dbReference>
<evidence type="ECO:0000256" key="3">
    <source>
        <dbReference type="ARBA" id="ARBA00023163"/>
    </source>
</evidence>
<dbReference type="KEGG" id="cmic:caldi_01000"/>
<keyword evidence="3" id="KW-0804">Transcription</keyword>
<keyword evidence="7" id="KW-1185">Reference proteome</keyword>
<dbReference type="Pfam" id="PF00440">
    <property type="entry name" value="TetR_N"/>
    <property type="match status" value="1"/>
</dbReference>
<dbReference type="PROSITE" id="PS01081">
    <property type="entry name" value="HTH_TETR_1"/>
    <property type="match status" value="1"/>
</dbReference>
<proteinExistence type="predicted"/>
<sequence>MTDEPETRSTRDRILEAARDAFLRSGYHGTSMRTLAQACGLSVAGIYAHFENKEQILETLLADNPFRTLIEQVAALWNPDRPDESLRRISHLIVSRLDEHVAFYRLVFLDVMEFGGRHIRDVAAGNFQRIGVSLVPRLREAIEQGKIRDVPPLLILRAFLGLFISYVVTDRLIFSGLFPFSEEETVDALIDIFLHGVVPR</sequence>
<feature type="DNA-binding region" description="H-T-H motif" evidence="4">
    <location>
        <begin position="31"/>
        <end position="50"/>
    </location>
</feature>
<evidence type="ECO:0000256" key="2">
    <source>
        <dbReference type="ARBA" id="ARBA00023125"/>
    </source>
</evidence>
<dbReference type="EMBL" id="AP025628">
    <property type="protein sequence ID" value="BDG59010.1"/>
    <property type="molecule type" value="Genomic_DNA"/>
</dbReference>
<name>A0AA35CHE7_9FIRM</name>
<evidence type="ECO:0000259" key="5">
    <source>
        <dbReference type="PROSITE" id="PS50977"/>
    </source>
</evidence>
<dbReference type="Proteomes" id="UP001163687">
    <property type="component" value="Chromosome"/>
</dbReference>
<accession>A0AA35CHE7</accession>
<dbReference type="PRINTS" id="PR00455">
    <property type="entry name" value="HTHTETR"/>
</dbReference>
<evidence type="ECO:0000313" key="7">
    <source>
        <dbReference type="Proteomes" id="UP001163687"/>
    </source>
</evidence>
<dbReference type="InterPro" id="IPR001647">
    <property type="entry name" value="HTH_TetR"/>
</dbReference>
<dbReference type="GO" id="GO:0000976">
    <property type="term" value="F:transcription cis-regulatory region binding"/>
    <property type="evidence" value="ECO:0007669"/>
    <property type="project" value="TreeGrafter"/>
</dbReference>
<dbReference type="RefSeq" id="WP_264843130.1">
    <property type="nucleotide sequence ID" value="NZ_AP025628.1"/>
</dbReference>
<dbReference type="Gene3D" id="1.10.357.10">
    <property type="entry name" value="Tetracycline Repressor, domain 2"/>
    <property type="match status" value="1"/>
</dbReference>